<keyword evidence="4" id="KW-1185">Reference proteome</keyword>
<keyword evidence="2" id="KW-0812">Transmembrane</keyword>
<evidence type="ECO:0000256" key="1">
    <source>
        <dbReference type="SAM" id="MobiDB-lite"/>
    </source>
</evidence>
<dbReference type="Proteomes" id="UP001521785">
    <property type="component" value="Unassembled WGS sequence"/>
</dbReference>
<feature type="region of interest" description="Disordered" evidence="1">
    <location>
        <begin position="112"/>
        <end position="148"/>
    </location>
</feature>
<evidence type="ECO:0000313" key="4">
    <source>
        <dbReference type="Proteomes" id="UP001521785"/>
    </source>
</evidence>
<protein>
    <submittedName>
        <fullName evidence="3">Uncharacterized protein</fullName>
    </submittedName>
</protein>
<keyword evidence="2" id="KW-1133">Transmembrane helix</keyword>
<evidence type="ECO:0000313" key="3">
    <source>
        <dbReference type="EMBL" id="KAL1608017.1"/>
    </source>
</evidence>
<name>A0ABR3RUJ8_9PLEO</name>
<reference evidence="3 4" key="1">
    <citation type="submission" date="2024-02" db="EMBL/GenBank/DDBJ databases">
        <title>De novo assembly and annotation of 12 fungi associated with fruit tree decline syndrome in Ontario, Canada.</title>
        <authorList>
            <person name="Sulman M."/>
            <person name="Ellouze W."/>
            <person name="Ilyukhin E."/>
        </authorList>
    </citation>
    <scope>NUCLEOTIDE SEQUENCE [LARGE SCALE GENOMIC DNA]</scope>
    <source>
        <strain evidence="3 4">M42-189</strain>
    </source>
</reference>
<accession>A0ABR3RUJ8</accession>
<feature type="transmembrane region" description="Helical" evidence="2">
    <location>
        <begin position="40"/>
        <end position="63"/>
    </location>
</feature>
<evidence type="ECO:0000256" key="2">
    <source>
        <dbReference type="SAM" id="Phobius"/>
    </source>
</evidence>
<dbReference type="EMBL" id="JAKJXO020000003">
    <property type="protein sequence ID" value="KAL1608017.1"/>
    <property type="molecule type" value="Genomic_DNA"/>
</dbReference>
<sequence>MDLLGEEMIPIDPETDHLIKPKPDDDCFDYSPHCQLQNPWIVAGYVFGAISLLTFVLVAIWVLRDLHKRQVARRRSSQILPRYLNTGQDGAARSGDGGEEIQLRRLSRRASVPRPLNVERQRSDTTNSALDGGDAVDTGGSPHSVASDDTVIRYHMPRAGLPRAPVRTHSVDRLPQYEEVEREGGWMKAQLEGGIGRAM</sequence>
<gene>
    <name evidence="3" type="ORF">SLS60_002956</name>
</gene>
<proteinExistence type="predicted"/>
<organism evidence="3 4">
    <name type="scientific">Paraconiothyrium brasiliense</name>
    <dbReference type="NCBI Taxonomy" id="300254"/>
    <lineage>
        <taxon>Eukaryota</taxon>
        <taxon>Fungi</taxon>
        <taxon>Dikarya</taxon>
        <taxon>Ascomycota</taxon>
        <taxon>Pezizomycotina</taxon>
        <taxon>Dothideomycetes</taxon>
        <taxon>Pleosporomycetidae</taxon>
        <taxon>Pleosporales</taxon>
        <taxon>Massarineae</taxon>
        <taxon>Didymosphaeriaceae</taxon>
        <taxon>Paraconiothyrium</taxon>
    </lineage>
</organism>
<keyword evidence="2" id="KW-0472">Membrane</keyword>
<comment type="caution">
    <text evidence="3">The sequence shown here is derived from an EMBL/GenBank/DDBJ whole genome shotgun (WGS) entry which is preliminary data.</text>
</comment>